<dbReference type="InterPro" id="IPR028055">
    <property type="entry name" value="YidC/Oxa/ALB_C"/>
</dbReference>
<evidence type="ECO:0000313" key="14">
    <source>
        <dbReference type="EMBL" id="QQT01766.1"/>
    </source>
</evidence>
<dbReference type="Pfam" id="PF02096">
    <property type="entry name" value="60KD_IMP"/>
    <property type="match status" value="1"/>
</dbReference>
<gene>
    <name evidence="12 14" type="primary">yidC</name>
    <name evidence="14" type="ORF">I6J18_07905</name>
</gene>
<evidence type="ECO:0000259" key="13">
    <source>
        <dbReference type="Pfam" id="PF02096"/>
    </source>
</evidence>
<proteinExistence type="inferred from homology"/>
<dbReference type="InterPro" id="IPR001708">
    <property type="entry name" value="YidC/ALB3/OXA1/COX18"/>
</dbReference>
<dbReference type="GO" id="GO:0032977">
    <property type="term" value="F:membrane insertase activity"/>
    <property type="evidence" value="ECO:0007669"/>
    <property type="project" value="InterPro"/>
</dbReference>
<protein>
    <recommendedName>
        <fullName evidence="12">Membrane protein insertase YidC</fullName>
    </recommendedName>
    <alternativeName>
        <fullName evidence="12">Foldase YidC</fullName>
    </alternativeName>
    <alternativeName>
        <fullName evidence="12">Membrane integrase YidC</fullName>
    </alternativeName>
    <alternativeName>
        <fullName evidence="12">Membrane protein YidC</fullName>
    </alternativeName>
</protein>
<evidence type="ECO:0000256" key="10">
    <source>
        <dbReference type="ARBA" id="ARBA00023186"/>
    </source>
</evidence>
<keyword evidence="15" id="KW-1185">Reference proteome</keyword>
<evidence type="ECO:0000256" key="12">
    <source>
        <dbReference type="HAMAP-Rule" id="MF_01811"/>
    </source>
</evidence>
<keyword evidence="8 12" id="KW-0472">Membrane</keyword>
<name>A0A974S1P2_PERPY</name>
<evidence type="ECO:0000256" key="7">
    <source>
        <dbReference type="ARBA" id="ARBA00022989"/>
    </source>
</evidence>
<dbReference type="InterPro" id="IPR047196">
    <property type="entry name" value="YidC_ALB_C"/>
</dbReference>
<keyword evidence="4 12" id="KW-0812">Transmembrane</keyword>
<feature type="transmembrane region" description="Helical" evidence="12">
    <location>
        <begin position="54"/>
        <end position="74"/>
    </location>
</feature>
<dbReference type="KEGG" id="ppsr:I6J18_07905"/>
<reference evidence="14 15" key="1">
    <citation type="submission" date="2021-01" db="EMBL/GenBank/DDBJ databases">
        <title>FDA dAtabase for Regulatory Grade micrObial Sequences (FDA-ARGOS): Supporting development and validation of Infectious Disease Dx tests.</title>
        <authorList>
            <person name="Nelson B."/>
            <person name="Plummer A."/>
            <person name="Tallon L."/>
            <person name="Sadzewicz L."/>
            <person name="Zhao X."/>
            <person name="Boylan J."/>
            <person name="Ott S."/>
            <person name="Bowen H."/>
            <person name="Vavikolanu K."/>
            <person name="Mehta A."/>
            <person name="Aluvathingal J."/>
            <person name="Nadendla S."/>
            <person name="Myers T."/>
            <person name="Yan Y."/>
            <person name="Sichtig H."/>
        </authorList>
    </citation>
    <scope>NUCLEOTIDE SEQUENCE [LARGE SCALE GENOMIC DNA]</scope>
    <source>
        <strain evidence="14 15">FDAARGOS_1161</strain>
    </source>
</reference>
<evidence type="ECO:0000313" key="15">
    <source>
        <dbReference type="Proteomes" id="UP000595254"/>
    </source>
</evidence>
<comment type="function">
    <text evidence="12">Required for the insertion and/or proper folding and/or complex formation of integral membrane proteins into the membrane. Involved in integration of membrane proteins that insert both dependently and independently of the Sec translocase complex, as well as at least some lipoproteins.</text>
</comment>
<evidence type="ECO:0000256" key="9">
    <source>
        <dbReference type="ARBA" id="ARBA00023139"/>
    </source>
</evidence>
<dbReference type="RefSeq" id="WP_040372866.1">
    <property type="nucleotide sequence ID" value="NZ_CP068053.1"/>
</dbReference>
<dbReference type="GO" id="GO:0005886">
    <property type="term" value="C:plasma membrane"/>
    <property type="evidence" value="ECO:0007669"/>
    <property type="project" value="UniProtKB-SubCell"/>
</dbReference>
<feature type="transmembrane region" description="Helical" evidence="12">
    <location>
        <begin position="162"/>
        <end position="182"/>
    </location>
</feature>
<keyword evidence="5 12" id="KW-0732">Signal</keyword>
<keyword evidence="11 12" id="KW-0449">Lipoprotein</keyword>
<comment type="similarity">
    <text evidence="12">Belongs to the OXA1/ALB3/YidC family. Type 2 subfamily.</text>
</comment>
<keyword evidence="6 12" id="KW-0653">Protein transport</keyword>
<evidence type="ECO:0000256" key="6">
    <source>
        <dbReference type="ARBA" id="ARBA00022927"/>
    </source>
</evidence>
<organism evidence="14 15">
    <name type="scientific">Peribacillus psychrosaccharolyticus</name>
    <name type="common">Bacillus psychrosaccharolyticus</name>
    <dbReference type="NCBI Taxonomy" id="1407"/>
    <lineage>
        <taxon>Bacteria</taxon>
        <taxon>Bacillati</taxon>
        <taxon>Bacillota</taxon>
        <taxon>Bacilli</taxon>
        <taxon>Bacillales</taxon>
        <taxon>Bacillaceae</taxon>
        <taxon>Peribacillus</taxon>
    </lineage>
</organism>
<sequence length="260" mass="29498">MKNKFLLFLLIGLPFVLTGCQASNGKNDGFFHTFLVHPMTVMLDFNADLFSGNYGLSIIMMTLIIRLVLLPLTMKQYKTQTLMKGKMDGLKPELTAIQEKIKKTKDKAKQQELQMEMMSLYKKHNVNPLNMGCLPLLIQMPILMGFYYAIKGSHEIATHSFLWFNLGQADHIMAIIAGVIYYFQSVVSMRQMPAEQQATMKMMSYISPAMILFISFSAPAALPLYWSIGGLFMIIQTTLLQKIYKRDTPAVLVKGTLDKN</sequence>
<evidence type="ECO:0000256" key="11">
    <source>
        <dbReference type="ARBA" id="ARBA00023288"/>
    </source>
</evidence>
<dbReference type="Proteomes" id="UP000595254">
    <property type="component" value="Chromosome"/>
</dbReference>
<accession>A0A974S1P2</accession>
<evidence type="ECO:0000256" key="3">
    <source>
        <dbReference type="ARBA" id="ARBA00022475"/>
    </source>
</evidence>
<keyword evidence="7 12" id="KW-1133">Transmembrane helix</keyword>
<dbReference type="HAMAP" id="MF_01811">
    <property type="entry name" value="YidC_type2"/>
    <property type="match status" value="1"/>
</dbReference>
<evidence type="ECO:0000256" key="2">
    <source>
        <dbReference type="ARBA" id="ARBA00022448"/>
    </source>
</evidence>
<dbReference type="NCBIfam" id="TIGR03592">
    <property type="entry name" value="yidC_oxa1_cterm"/>
    <property type="match status" value="1"/>
</dbReference>
<keyword evidence="3 12" id="KW-1003">Cell membrane</keyword>
<evidence type="ECO:0000256" key="4">
    <source>
        <dbReference type="ARBA" id="ARBA00022692"/>
    </source>
</evidence>
<keyword evidence="10 12" id="KW-0143">Chaperone</keyword>
<evidence type="ECO:0000256" key="5">
    <source>
        <dbReference type="ARBA" id="ARBA00022729"/>
    </source>
</evidence>
<dbReference type="InterPro" id="IPR023060">
    <property type="entry name" value="YidC/YidC1/YidC2_Firmicutes"/>
</dbReference>
<dbReference type="PRINTS" id="PR00701">
    <property type="entry name" value="60KDINNERMP"/>
</dbReference>
<evidence type="ECO:0000256" key="1">
    <source>
        <dbReference type="ARBA" id="ARBA00004651"/>
    </source>
</evidence>
<keyword evidence="9" id="KW-0564">Palmitate</keyword>
<evidence type="ECO:0000256" key="8">
    <source>
        <dbReference type="ARBA" id="ARBA00023136"/>
    </source>
</evidence>
<dbReference type="GO" id="GO:0015031">
    <property type="term" value="P:protein transport"/>
    <property type="evidence" value="ECO:0007669"/>
    <property type="project" value="UniProtKB-KW"/>
</dbReference>
<dbReference type="EMBL" id="CP068053">
    <property type="protein sequence ID" value="QQT01766.1"/>
    <property type="molecule type" value="Genomic_DNA"/>
</dbReference>
<feature type="transmembrane region" description="Helical" evidence="12">
    <location>
        <begin position="202"/>
        <end position="218"/>
    </location>
</feature>
<dbReference type="PANTHER" id="PTHR12428:SF65">
    <property type="entry name" value="CYTOCHROME C OXIDASE ASSEMBLY PROTEIN COX18, MITOCHONDRIAL"/>
    <property type="match status" value="1"/>
</dbReference>
<keyword evidence="2 12" id="KW-0813">Transport</keyword>
<dbReference type="PROSITE" id="PS51257">
    <property type="entry name" value="PROKAR_LIPOPROTEIN"/>
    <property type="match status" value="1"/>
</dbReference>
<dbReference type="CDD" id="cd20070">
    <property type="entry name" value="5TM_YidC_Alb3"/>
    <property type="match status" value="1"/>
</dbReference>
<dbReference type="GO" id="GO:0051205">
    <property type="term" value="P:protein insertion into membrane"/>
    <property type="evidence" value="ECO:0007669"/>
    <property type="project" value="TreeGrafter"/>
</dbReference>
<comment type="subcellular location">
    <subcellularLocation>
        <location evidence="1 12">Cell membrane</location>
        <topology evidence="1 12">Multi-pass membrane protein</topology>
    </subcellularLocation>
</comment>
<dbReference type="AlphaFoldDB" id="A0A974S1P2"/>
<dbReference type="PANTHER" id="PTHR12428">
    <property type="entry name" value="OXA1"/>
    <property type="match status" value="1"/>
</dbReference>
<feature type="transmembrane region" description="Helical" evidence="12">
    <location>
        <begin position="129"/>
        <end position="150"/>
    </location>
</feature>
<feature type="domain" description="Membrane insertase YidC/Oxa/ALB C-terminal" evidence="13">
    <location>
        <begin position="54"/>
        <end position="241"/>
    </location>
</feature>